<dbReference type="PANTHER" id="PTHR30482:SF10">
    <property type="entry name" value="HIGH-AFFINITY BRANCHED-CHAIN AMINO ACID TRANSPORT PROTEIN BRAE"/>
    <property type="match status" value="1"/>
</dbReference>
<evidence type="ECO:0000256" key="2">
    <source>
        <dbReference type="ARBA" id="ARBA00022475"/>
    </source>
</evidence>
<feature type="transmembrane region" description="Helical" evidence="6">
    <location>
        <begin position="284"/>
        <end position="305"/>
    </location>
</feature>
<dbReference type="PANTHER" id="PTHR30482">
    <property type="entry name" value="HIGH-AFFINITY BRANCHED-CHAIN AMINO ACID TRANSPORT SYSTEM PERMEASE"/>
    <property type="match status" value="1"/>
</dbReference>
<dbReference type="GO" id="GO:0005886">
    <property type="term" value="C:plasma membrane"/>
    <property type="evidence" value="ECO:0007669"/>
    <property type="project" value="UniProtKB-SubCell"/>
</dbReference>
<comment type="subcellular location">
    <subcellularLocation>
        <location evidence="1">Cell membrane</location>
        <topology evidence="1">Multi-pass membrane protein</topology>
    </subcellularLocation>
</comment>
<gene>
    <name evidence="7" type="ORF">BHK69_29040</name>
</gene>
<feature type="transmembrane region" description="Helical" evidence="6">
    <location>
        <begin position="155"/>
        <end position="175"/>
    </location>
</feature>
<dbReference type="InterPro" id="IPR001851">
    <property type="entry name" value="ABC_transp_permease"/>
</dbReference>
<protein>
    <submittedName>
        <fullName evidence="7">Branched-chain amino acid ABC transporter</fullName>
    </submittedName>
</protein>
<name>A0A1D7U995_9HYPH</name>
<keyword evidence="3 6" id="KW-0812">Transmembrane</keyword>
<feature type="transmembrane region" description="Helical" evidence="6">
    <location>
        <begin position="59"/>
        <end position="76"/>
    </location>
</feature>
<dbReference type="Proteomes" id="UP000094969">
    <property type="component" value="Chromosome"/>
</dbReference>
<feature type="transmembrane region" description="Helical" evidence="6">
    <location>
        <begin position="109"/>
        <end position="135"/>
    </location>
</feature>
<dbReference type="CDD" id="cd06581">
    <property type="entry name" value="TM_PBP1_LivM_like"/>
    <property type="match status" value="1"/>
</dbReference>
<keyword evidence="5 6" id="KW-0472">Membrane</keyword>
<dbReference type="AlphaFoldDB" id="A0A1D7U995"/>
<feature type="transmembrane region" description="Helical" evidence="6">
    <location>
        <begin position="196"/>
        <end position="222"/>
    </location>
</feature>
<accession>A0A1D7U995</accession>
<feature type="transmembrane region" description="Helical" evidence="6">
    <location>
        <begin position="26"/>
        <end position="47"/>
    </location>
</feature>
<evidence type="ECO:0000256" key="5">
    <source>
        <dbReference type="ARBA" id="ARBA00023136"/>
    </source>
</evidence>
<evidence type="ECO:0000256" key="3">
    <source>
        <dbReference type="ARBA" id="ARBA00022692"/>
    </source>
</evidence>
<dbReference type="EMBL" id="CP017147">
    <property type="protein sequence ID" value="AOO83955.1"/>
    <property type="molecule type" value="Genomic_DNA"/>
</dbReference>
<feature type="transmembrane region" description="Helical" evidence="6">
    <location>
        <begin position="234"/>
        <end position="253"/>
    </location>
</feature>
<dbReference type="STRING" id="1526658.BHK69_29040"/>
<dbReference type="GO" id="GO:0015658">
    <property type="term" value="F:branched-chain amino acid transmembrane transporter activity"/>
    <property type="evidence" value="ECO:0007669"/>
    <property type="project" value="InterPro"/>
</dbReference>
<dbReference type="OrthoDB" id="9814461at2"/>
<dbReference type="KEGG" id="bvv:BHK69_29040"/>
<organism evidence="7 8">
    <name type="scientific">Bosea vaviloviae</name>
    <dbReference type="NCBI Taxonomy" id="1526658"/>
    <lineage>
        <taxon>Bacteria</taxon>
        <taxon>Pseudomonadati</taxon>
        <taxon>Pseudomonadota</taxon>
        <taxon>Alphaproteobacteria</taxon>
        <taxon>Hyphomicrobiales</taxon>
        <taxon>Boseaceae</taxon>
        <taxon>Bosea</taxon>
    </lineage>
</organism>
<keyword evidence="4 6" id="KW-1133">Transmembrane helix</keyword>
<sequence>MMRSLPALLILAVAIAVPIAFSGNSYVMGLMVSGLIVAGVALAWALLGNLGGMVSFGHAAFFGVGAYTSAILSAKFGLPVPLALLAGACGAALCSIVMLPALRLSGPYFALAILAYAHIFKILATEATSITGGSAGFQRFPPLPTIMGLDLSSRVGSYCLLVVLVAICAAIYLAVKRSHVGTALRAMAESEDATRVVGVNATLLKAWMLLLSAFITGLFGAMNAHIINFLEPDYAFSASWSILPIIAAIFGGYRTILGPVAGAVLIYLFDQIIAKELLPVGHEILLGILLAGMILIAPNGLFGMFQRKTVKGAAHAAA</sequence>
<reference evidence="7 8" key="1">
    <citation type="journal article" date="2015" name="Antonie Van Leeuwenhoek">
        <title>Bosea vaviloviae sp. nov., a new species of slow-growing rhizobia isolated from nodules of the relict species Vavilovia formosa (Stev.) Fed.</title>
        <authorList>
            <person name="Safronova V.I."/>
            <person name="Kuznetsova I.G."/>
            <person name="Sazanova A.L."/>
            <person name="Kimeklis A.K."/>
            <person name="Belimov A.A."/>
            <person name="Andronov E.E."/>
            <person name="Pinaev A.G."/>
            <person name="Chizhevskaya E.P."/>
            <person name="Pukhaev A.R."/>
            <person name="Popov K.P."/>
            <person name="Willems A."/>
            <person name="Tikhonovich I.A."/>
        </authorList>
    </citation>
    <scope>NUCLEOTIDE SEQUENCE [LARGE SCALE GENOMIC DNA]</scope>
    <source>
        <strain evidence="7 8">Vaf18</strain>
    </source>
</reference>
<proteinExistence type="predicted"/>
<keyword evidence="8" id="KW-1185">Reference proteome</keyword>
<evidence type="ECO:0000313" key="7">
    <source>
        <dbReference type="EMBL" id="AOO83955.1"/>
    </source>
</evidence>
<evidence type="ECO:0000256" key="4">
    <source>
        <dbReference type="ARBA" id="ARBA00022989"/>
    </source>
</evidence>
<feature type="transmembrane region" description="Helical" evidence="6">
    <location>
        <begin position="260"/>
        <end position="278"/>
    </location>
</feature>
<evidence type="ECO:0000256" key="6">
    <source>
        <dbReference type="SAM" id="Phobius"/>
    </source>
</evidence>
<feature type="transmembrane region" description="Helical" evidence="6">
    <location>
        <begin position="82"/>
        <end position="102"/>
    </location>
</feature>
<dbReference type="InterPro" id="IPR043428">
    <property type="entry name" value="LivM-like"/>
</dbReference>
<evidence type="ECO:0000256" key="1">
    <source>
        <dbReference type="ARBA" id="ARBA00004651"/>
    </source>
</evidence>
<dbReference type="Pfam" id="PF02653">
    <property type="entry name" value="BPD_transp_2"/>
    <property type="match status" value="1"/>
</dbReference>
<evidence type="ECO:0000313" key="8">
    <source>
        <dbReference type="Proteomes" id="UP000094969"/>
    </source>
</evidence>
<keyword evidence="2" id="KW-1003">Cell membrane</keyword>